<dbReference type="EMBL" id="MGEL01000017">
    <property type="protein sequence ID" value="OGL83396.1"/>
    <property type="molecule type" value="Genomic_DNA"/>
</dbReference>
<proteinExistence type="predicted"/>
<gene>
    <name evidence="1" type="ORF">A3B32_02445</name>
</gene>
<organism evidence="1 2">
    <name type="scientific">Candidatus Uhrbacteria bacterium RIFCSPLOWO2_01_FULL_53_9</name>
    <dbReference type="NCBI Taxonomy" id="1802403"/>
    <lineage>
        <taxon>Bacteria</taxon>
        <taxon>Candidatus Uhriibacteriota</taxon>
    </lineage>
</organism>
<protein>
    <submittedName>
        <fullName evidence="1">Uncharacterized protein</fullName>
    </submittedName>
</protein>
<evidence type="ECO:0000313" key="1">
    <source>
        <dbReference type="EMBL" id="OGL83396.1"/>
    </source>
</evidence>
<dbReference type="Proteomes" id="UP000176932">
    <property type="component" value="Unassembled WGS sequence"/>
</dbReference>
<reference evidence="1 2" key="1">
    <citation type="journal article" date="2016" name="Nat. Commun.">
        <title>Thousands of microbial genomes shed light on interconnected biogeochemical processes in an aquifer system.</title>
        <authorList>
            <person name="Anantharaman K."/>
            <person name="Brown C.T."/>
            <person name="Hug L.A."/>
            <person name="Sharon I."/>
            <person name="Castelle C.J."/>
            <person name="Probst A.J."/>
            <person name="Thomas B.C."/>
            <person name="Singh A."/>
            <person name="Wilkins M.J."/>
            <person name="Karaoz U."/>
            <person name="Brodie E.L."/>
            <person name="Williams K.H."/>
            <person name="Hubbard S.S."/>
            <person name="Banfield J.F."/>
        </authorList>
    </citation>
    <scope>NUCLEOTIDE SEQUENCE [LARGE SCALE GENOMIC DNA]</scope>
</reference>
<comment type="caution">
    <text evidence="1">The sequence shown here is derived from an EMBL/GenBank/DDBJ whole genome shotgun (WGS) entry which is preliminary data.</text>
</comment>
<accession>A0A1F7UYT0</accession>
<name>A0A1F7UYT0_9BACT</name>
<dbReference type="AlphaFoldDB" id="A0A1F7UYT0"/>
<sequence>MPDLLMKRKVLGWIELNDRSLKLLMVGAHVHFAPEFLNLAGWSTDWKNMTMTVKVAVRYEDGATMLTVDPPWMSPYCVLNLDASGRYLYAPGVHSLVAPSTAKNCCVALLPLFVDENGQSLCPFCGQSTRYHRGADYCDRPGHGVLPDHREAGLVKQYGWKIAPTWLEQGKRRLTTVSDADTGSIPTVKAKPSEGDMCLSCRRDRYVWTAGALKCPSCWHRP</sequence>
<evidence type="ECO:0000313" key="2">
    <source>
        <dbReference type="Proteomes" id="UP000176932"/>
    </source>
</evidence>